<proteinExistence type="predicted"/>
<keyword evidence="5" id="KW-1185">Reference proteome</keyword>
<dbReference type="InterPro" id="IPR018929">
    <property type="entry name" value="DUF2510"/>
</dbReference>
<feature type="compositionally biased region" description="Polar residues" evidence="1">
    <location>
        <begin position="119"/>
        <end position="128"/>
    </location>
</feature>
<feature type="region of interest" description="Disordered" evidence="1">
    <location>
        <begin position="1"/>
        <end position="69"/>
    </location>
</feature>
<evidence type="ECO:0000256" key="1">
    <source>
        <dbReference type="SAM" id="MobiDB-lite"/>
    </source>
</evidence>
<feature type="compositionally biased region" description="Pro residues" evidence="1">
    <location>
        <begin position="39"/>
        <end position="48"/>
    </location>
</feature>
<feature type="domain" description="DUF2510" evidence="3">
    <location>
        <begin position="7"/>
        <end position="43"/>
    </location>
</feature>
<sequence length="348" mass="35502">MTSQTPAGWYPDPGQVPDGPRTERWWDGSRWTDQTRPATTPPPLPPQTAAPAPAVPAQQPPAPGMIPTYGNYPVYTGQLPPKPRNRARIAIAAAVAVVVLAGVVGGVYALTSDDGGNNKAGSESQQPKDPQRPDGPGGGSGGSGGDDASPEAPGSPRAPLDEGYATDIVNGVALPVLDGWTGSDGAGGAGVQTGTYKCPDDVEQSCVKGGASVSSAEDLKLDGTTAEAAAKEDILKNAQASYGGDVYGGIVQHDELLSEKVTVAGQQGYRVRWNVDTKSKIDAWVESVAFPSPGDSKSLVVVRIGVDIPRTSKEEAAGPDNTSIDKLVKGIKKASVTGGATGGNGQDV</sequence>
<comment type="caution">
    <text evidence="4">The sequence shown here is derived from an EMBL/GenBank/DDBJ whole genome shotgun (WGS) entry which is preliminary data.</text>
</comment>
<reference evidence="4 5" key="1">
    <citation type="submission" date="2022-10" db="EMBL/GenBank/DDBJ databases">
        <authorList>
            <person name="Xie J."/>
            <person name="Shen N."/>
        </authorList>
    </citation>
    <scope>NUCLEOTIDE SEQUENCE [LARGE SCALE GENOMIC DNA]</scope>
    <source>
        <strain evidence="4 5">DSM 41681</strain>
    </source>
</reference>
<dbReference type="RefSeq" id="WP_324769823.1">
    <property type="nucleotide sequence ID" value="NZ_BAAATS010000006.1"/>
</dbReference>
<accession>A0ABU6CCB8</accession>
<dbReference type="Pfam" id="PF10708">
    <property type="entry name" value="DUF2510"/>
    <property type="match status" value="1"/>
</dbReference>
<protein>
    <submittedName>
        <fullName evidence="4">DUF2510 domain-containing protein</fullName>
    </submittedName>
</protein>
<feature type="compositionally biased region" description="Gly residues" evidence="1">
    <location>
        <begin position="135"/>
        <end position="145"/>
    </location>
</feature>
<feature type="region of interest" description="Disordered" evidence="1">
    <location>
        <begin position="110"/>
        <end position="162"/>
    </location>
</feature>
<evidence type="ECO:0000259" key="3">
    <source>
        <dbReference type="Pfam" id="PF10708"/>
    </source>
</evidence>
<evidence type="ECO:0000313" key="5">
    <source>
        <dbReference type="Proteomes" id="UP001352223"/>
    </source>
</evidence>
<evidence type="ECO:0000256" key="2">
    <source>
        <dbReference type="SAM" id="Phobius"/>
    </source>
</evidence>
<organism evidence="4 5">
    <name type="scientific">Streptomyces kunmingensis</name>
    <dbReference type="NCBI Taxonomy" id="68225"/>
    <lineage>
        <taxon>Bacteria</taxon>
        <taxon>Bacillati</taxon>
        <taxon>Actinomycetota</taxon>
        <taxon>Actinomycetes</taxon>
        <taxon>Kitasatosporales</taxon>
        <taxon>Streptomycetaceae</taxon>
        <taxon>Streptomyces</taxon>
    </lineage>
</organism>
<keyword evidence="2" id="KW-1133">Transmembrane helix</keyword>
<gene>
    <name evidence="4" type="ORF">OKJ48_19005</name>
</gene>
<dbReference type="Proteomes" id="UP001352223">
    <property type="component" value="Unassembled WGS sequence"/>
</dbReference>
<name>A0ABU6CCB8_9ACTN</name>
<feature type="transmembrane region" description="Helical" evidence="2">
    <location>
        <begin position="89"/>
        <end position="110"/>
    </location>
</feature>
<evidence type="ECO:0000313" key="4">
    <source>
        <dbReference type="EMBL" id="MEB3962323.1"/>
    </source>
</evidence>
<dbReference type="EMBL" id="JAOZYB010000138">
    <property type="protein sequence ID" value="MEB3962323.1"/>
    <property type="molecule type" value="Genomic_DNA"/>
</dbReference>
<keyword evidence="2" id="KW-0812">Transmembrane</keyword>
<keyword evidence="2" id="KW-0472">Membrane</keyword>